<dbReference type="EMBL" id="VCAZ01000029">
    <property type="protein sequence ID" value="TSL28283.1"/>
    <property type="molecule type" value="Genomic_DNA"/>
</dbReference>
<feature type="region of interest" description="Disordered" evidence="1">
    <location>
        <begin position="438"/>
        <end position="459"/>
    </location>
</feature>
<accession>A0A556TYJ1</accession>
<organism evidence="2 3">
    <name type="scientific">Bagarius yarrelli</name>
    <name type="common">Goonch</name>
    <name type="synonym">Bagrus yarrelli</name>
    <dbReference type="NCBI Taxonomy" id="175774"/>
    <lineage>
        <taxon>Eukaryota</taxon>
        <taxon>Metazoa</taxon>
        <taxon>Chordata</taxon>
        <taxon>Craniata</taxon>
        <taxon>Vertebrata</taxon>
        <taxon>Euteleostomi</taxon>
        <taxon>Actinopterygii</taxon>
        <taxon>Neopterygii</taxon>
        <taxon>Teleostei</taxon>
        <taxon>Ostariophysi</taxon>
        <taxon>Siluriformes</taxon>
        <taxon>Sisoridae</taxon>
        <taxon>Sisorinae</taxon>
        <taxon>Bagarius</taxon>
    </lineage>
</organism>
<dbReference type="Proteomes" id="UP000319801">
    <property type="component" value="Unassembled WGS sequence"/>
</dbReference>
<feature type="compositionally biased region" description="Basic and acidic residues" evidence="1">
    <location>
        <begin position="447"/>
        <end position="459"/>
    </location>
</feature>
<feature type="region of interest" description="Disordered" evidence="1">
    <location>
        <begin position="377"/>
        <end position="401"/>
    </location>
</feature>
<feature type="region of interest" description="Disordered" evidence="1">
    <location>
        <begin position="511"/>
        <end position="530"/>
    </location>
</feature>
<feature type="region of interest" description="Disordered" evidence="1">
    <location>
        <begin position="413"/>
        <end position="432"/>
    </location>
</feature>
<feature type="compositionally biased region" description="Polar residues" evidence="1">
    <location>
        <begin position="511"/>
        <end position="528"/>
    </location>
</feature>
<feature type="region of interest" description="Disordered" evidence="1">
    <location>
        <begin position="125"/>
        <end position="173"/>
    </location>
</feature>
<dbReference type="Gene3D" id="1.10.287.3160">
    <property type="match status" value="1"/>
</dbReference>
<keyword evidence="3" id="KW-1185">Reference proteome</keyword>
<dbReference type="PANTHER" id="PTHR34348">
    <property type="entry name" value="SURFEIT LOCUS PROTEIN 2"/>
    <property type="match status" value="1"/>
</dbReference>
<feature type="region of interest" description="Disordered" evidence="1">
    <location>
        <begin position="288"/>
        <end position="310"/>
    </location>
</feature>
<dbReference type="OrthoDB" id="8857014at2759"/>
<sequence length="777" mass="87630">MDDLPADLREFLENQPFLQLTDAKKIQCTLNGHELPCDLAELQRFISGKKYKKLSAGKEFNYSQYEPHLVPSTKQPKQLFCKLTLRHINRMPHHVLRHVGGKRFKKALAEYEECLKQGVNFVPARLRQKKPPRDSDDDMESRSEGKGKHKQKQDSGIWAPSSSEGEGSDSDDSMSDLYPCPVGCINQEIKKEPKEKRLLDPPLNPFSPLQDFLSSIMANSAVKFVWCSCRNYKIQSKDTHEKCLICLGIQHAKEAVLEYGKCPHCAKMEWGTCIKRLTKVQEVIHQEAQQRKNEASQTGNQAKSDPVASSVPVKEVKSMKLVSATPAVPETEISTPAPSFSAAPVMFTLLSPSVDRPDLNTAAVKGTYVSHVALPHNLDLTPSVPPTQIPSTSRKRRHSSRCRSCCMKHSSRACGRRRKQSPSSSSCSSWSSDSSYEFVRKKRSRRETRSSTKLDRKKDQLLEMMQQKLEAQQKAMQVQWSAMECRLSALEKRTSSNVPHSAETSQAFSISQMDQEQQTGTIAASGSASLLPEVKREDGPEEILHASKSSLSPQLSSLQEFLTSEQLQSLILRAAKRLGINFPESQNDTPHPVMLPEFKDLIKMTWSNPATSPPYRPLFTEWYKLHESQAPNYDHMPQVNKLISAIFQAVTPASTRNRPDPPEHWRFIEVLAENSYRTAGMLVKMANYLRYLSDYQRRLLAEVSENPTCQSLPDVLSELKLIGEFIFLLSSHQAELSGRIMAASVAVKRHAWMDKSSYTDSLRATFADHPFAVETQQ</sequence>
<comment type="caution">
    <text evidence="2">The sequence shown here is derived from an EMBL/GenBank/DDBJ whole genome shotgun (WGS) entry which is preliminary data.</text>
</comment>
<protein>
    <submittedName>
        <fullName evidence="2">Surfeit locus protein 2</fullName>
    </submittedName>
</protein>
<dbReference type="PANTHER" id="PTHR34348:SF1">
    <property type="entry name" value="SURFEIT LOCUS PROTEIN 2"/>
    <property type="match status" value="1"/>
</dbReference>
<evidence type="ECO:0000313" key="2">
    <source>
        <dbReference type="EMBL" id="TSL28283.1"/>
    </source>
</evidence>
<gene>
    <name evidence="2" type="ORF">Baya_5798</name>
</gene>
<evidence type="ECO:0000256" key="1">
    <source>
        <dbReference type="SAM" id="MobiDB-lite"/>
    </source>
</evidence>
<dbReference type="Pfam" id="PF05477">
    <property type="entry name" value="SURF2"/>
    <property type="match status" value="1"/>
</dbReference>
<proteinExistence type="predicted"/>
<name>A0A556TYJ1_BAGYA</name>
<dbReference type="InterPro" id="IPR008833">
    <property type="entry name" value="Surf2"/>
</dbReference>
<reference evidence="2 3" key="1">
    <citation type="journal article" date="2019" name="Genome Biol. Evol.">
        <title>Whole-Genome Sequencing of the Giant Devil Catfish, Bagarius yarrelli.</title>
        <authorList>
            <person name="Jiang W."/>
            <person name="Lv Y."/>
            <person name="Cheng L."/>
            <person name="Yang K."/>
            <person name="Chao B."/>
            <person name="Wang X."/>
            <person name="Li Y."/>
            <person name="Pan X."/>
            <person name="You X."/>
            <person name="Zhang Y."/>
            <person name="Yang J."/>
            <person name="Li J."/>
            <person name="Zhang X."/>
            <person name="Liu S."/>
            <person name="Sun C."/>
            <person name="Yang J."/>
            <person name="Shi Q."/>
        </authorList>
    </citation>
    <scope>NUCLEOTIDE SEQUENCE [LARGE SCALE GENOMIC DNA]</scope>
    <source>
        <strain evidence="2">JWS20170419001</strain>
        <tissue evidence="2">Muscle</tissue>
    </source>
</reference>
<evidence type="ECO:0000313" key="3">
    <source>
        <dbReference type="Proteomes" id="UP000319801"/>
    </source>
</evidence>
<feature type="compositionally biased region" description="Low complexity" evidence="1">
    <location>
        <begin position="421"/>
        <end position="432"/>
    </location>
</feature>
<dbReference type="AlphaFoldDB" id="A0A556TYJ1"/>